<dbReference type="Proteomes" id="UP000008229">
    <property type="component" value="Chromosome"/>
</dbReference>
<keyword evidence="3 6" id="KW-0456">Lyase</keyword>
<dbReference type="RefSeq" id="WP_012931940.1">
    <property type="nucleotide sequence ID" value="NC_013739.1"/>
</dbReference>
<sequence length="425" mass="45799">MSEQTRLETLPQGGRGWNDIERDLGSLQAHDPPLIDGTFDLWWPVLPADLQGVARLAHSAFMHANAFFTTAVPSLERIDAELRAMVADVLRVPASGTVTLTGGGTESNFLAVKGARDWARAHRPGIERPRLVLPLTAHPSFDKAADVMDLAVTRVGVRPDWRADPAQIAAALDDDVILVAGSVPQYAHGVVDPIGELASVAAERGIWMHVDACVGGFLHRWVDEVGSGLPPFDFAAVPGVWSVSADLHKFGFCPHGISTLSLREAELAEYHTYHAGTVWPTGGYSRRGFTGSRPASPVVAAWAVMQFLGADGYRGIAREIVALQELFVRRLAAIPALEPVVEPELGVLAVASRDADVGIPDVAEALSRRGWHPARIAEPEGLHLLFGPVPVSMLDRYLADLEDAVADARSGRVRSLQREATYVSE</sequence>
<dbReference type="eggNOG" id="COG0076">
    <property type="taxonomic scope" value="Bacteria"/>
</dbReference>
<comment type="cofactor">
    <cofactor evidence="1 5 6">
        <name>pyridoxal 5'-phosphate</name>
        <dbReference type="ChEBI" id="CHEBI:597326"/>
    </cofactor>
</comment>
<dbReference type="Pfam" id="PF00282">
    <property type="entry name" value="Pyridoxal_deC"/>
    <property type="match status" value="1"/>
</dbReference>
<keyword evidence="2 5" id="KW-0663">Pyridoxal phosphate</keyword>
<evidence type="ECO:0000256" key="4">
    <source>
        <dbReference type="ARBA" id="ARBA00038302"/>
    </source>
</evidence>
<accession>D3F7B6</accession>
<dbReference type="PANTHER" id="PTHR42735:SF6">
    <property type="entry name" value="SPHINGOSINE-1-PHOSPHATE LYASE 1"/>
    <property type="match status" value="1"/>
</dbReference>
<dbReference type="Gene3D" id="3.40.640.10">
    <property type="entry name" value="Type I PLP-dependent aspartate aminotransferase-like (Major domain)"/>
    <property type="match status" value="1"/>
</dbReference>
<dbReference type="InterPro" id="IPR002129">
    <property type="entry name" value="PyrdxlP-dep_de-COase"/>
</dbReference>
<dbReference type="Gene3D" id="3.90.1150.10">
    <property type="entry name" value="Aspartate Aminotransferase, domain 1"/>
    <property type="match status" value="1"/>
</dbReference>
<proteinExistence type="inferred from homology"/>
<dbReference type="InterPro" id="IPR050477">
    <property type="entry name" value="GrpII_AminoAcid_Decarb"/>
</dbReference>
<gene>
    <name evidence="7" type="ordered locus">Cwoe_0451</name>
</gene>
<dbReference type="PANTHER" id="PTHR42735">
    <property type="match status" value="1"/>
</dbReference>
<dbReference type="SUPFAM" id="SSF53383">
    <property type="entry name" value="PLP-dependent transferases"/>
    <property type="match status" value="1"/>
</dbReference>
<dbReference type="STRING" id="469383.Cwoe_0451"/>
<keyword evidence="8" id="KW-1185">Reference proteome</keyword>
<dbReference type="AlphaFoldDB" id="D3F7B6"/>
<evidence type="ECO:0000313" key="8">
    <source>
        <dbReference type="Proteomes" id="UP000008229"/>
    </source>
</evidence>
<dbReference type="EMBL" id="CP001854">
    <property type="protein sequence ID" value="ADB48887.1"/>
    <property type="molecule type" value="Genomic_DNA"/>
</dbReference>
<protein>
    <submittedName>
        <fullName evidence="7">Pyridoxal-dependent decarboxylase</fullName>
    </submittedName>
</protein>
<reference evidence="7 8" key="1">
    <citation type="journal article" date="2010" name="Stand. Genomic Sci.">
        <title>Complete genome sequence of Conexibacter woesei type strain (ID131577).</title>
        <authorList>
            <person name="Pukall R."/>
            <person name="Lapidus A."/>
            <person name="Glavina Del Rio T."/>
            <person name="Copeland A."/>
            <person name="Tice H."/>
            <person name="Cheng J.-F."/>
            <person name="Lucas S."/>
            <person name="Chen F."/>
            <person name="Nolan M."/>
            <person name="Bruce D."/>
            <person name="Goodwin L."/>
            <person name="Pitluck S."/>
            <person name="Mavromatis K."/>
            <person name="Ivanova N."/>
            <person name="Ovchinnikova G."/>
            <person name="Pati A."/>
            <person name="Chen A."/>
            <person name="Palaniappan K."/>
            <person name="Land M."/>
            <person name="Hauser L."/>
            <person name="Chang Y.-J."/>
            <person name="Jeffries C.D."/>
            <person name="Chain P."/>
            <person name="Meincke L."/>
            <person name="Sims D."/>
            <person name="Brettin T."/>
            <person name="Detter J.C."/>
            <person name="Rohde M."/>
            <person name="Goeker M."/>
            <person name="Bristow J."/>
            <person name="Eisen J.A."/>
            <person name="Markowitz V."/>
            <person name="Kyrpides N.C."/>
            <person name="Klenk H.-P."/>
            <person name="Hugenholtz P."/>
        </authorList>
    </citation>
    <scope>NUCLEOTIDE SEQUENCE [LARGE SCALE GENOMIC DNA]</scope>
    <source>
        <strain evidence="8">DSM 14684 / CIP 108061 / JCM 11494 / NBRC 100937 / ID131577</strain>
    </source>
</reference>
<dbReference type="OrthoDB" id="3401800at2"/>
<name>D3F7B6_CONWI</name>
<evidence type="ECO:0000256" key="1">
    <source>
        <dbReference type="ARBA" id="ARBA00001933"/>
    </source>
</evidence>
<evidence type="ECO:0000256" key="3">
    <source>
        <dbReference type="ARBA" id="ARBA00023239"/>
    </source>
</evidence>
<evidence type="ECO:0000256" key="5">
    <source>
        <dbReference type="PIRSR" id="PIRSR602129-50"/>
    </source>
</evidence>
<reference evidence="8" key="2">
    <citation type="submission" date="2010-01" db="EMBL/GenBank/DDBJ databases">
        <title>The complete genome of Conexibacter woesei DSM 14684.</title>
        <authorList>
            <consortium name="US DOE Joint Genome Institute (JGI-PGF)"/>
            <person name="Lucas S."/>
            <person name="Copeland A."/>
            <person name="Lapidus A."/>
            <person name="Glavina del Rio T."/>
            <person name="Dalin E."/>
            <person name="Tice H."/>
            <person name="Bruce D."/>
            <person name="Goodwin L."/>
            <person name="Pitluck S."/>
            <person name="Kyrpides N."/>
            <person name="Mavromatis K."/>
            <person name="Ivanova N."/>
            <person name="Mikhailova N."/>
            <person name="Chertkov O."/>
            <person name="Brettin T."/>
            <person name="Detter J.C."/>
            <person name="Han C."/>
            <person name="Larimer F."/>
            <person name="Land M."/>
            <person name="Hauser L."/>
            <person name="Markowitz V."/>
            <person name="Cheng J.-F."/>
            <person name="Hugenholtz P."/>
            <person name="Woyke T."/>
            <person name="Wu D."/>
            <person name="Pukall R."/>
            <person name="Steenblock K."/>
            <person name="Schneider S."/>
            <person name="Klenk H.-P."/>
            <person name="Eisen J.A."/>
        </authorList>
    </citation>
    <scope>NUCLEOTIDE SEQUENCE [LARGE SCALE GENOMIC DNA]</scope>
    <source>
        <strain evidence="8">DSM 14684 / CIP 108061 / JCM 11494 / NBRC 100937 / ID131577</strain>
    </source>
</reference>
<evidence type="ECO:0000256" key="6">
    <source>
        <dbReference type="RuleBase" id="RU000382"/>
    </source>
</evidence>
<dbReference type="HOGENOM" id="CLU_028929_2_1_11"/>
<feature type="modified residue" description="N6-(pyridoxal phosphate)lysine" evidence="5">
    <location>
        <position position="249"/>
    </location>
</feature>
<dbReference type="InterPro" id="IPR015424">
    <property type="entry name" value="PyrdxlP-dep_Trfase"/>
</dbReference>
<evidence type="ECO:0000313" key="7">
    <source>
        <dbReference type="EMBL" id="ADB48887.1"/>
    </source>
</evidence>
<dbReference type="InterPro" id="IPR015421">
    <property type="entry name" value="PyrdxlP-dep_Trfase_major"/>
</dbReference>
<dbReference type="GO" id="GO:0004058">
    <property type="term" value="F:aromatic-L-amino-acid decarboxylase activity"/>
    <property type="evidence" value="ECO:0007669"/>
    <property type="project" value="UniProtKB-ARBA"/>
</dbReference>
<comment type="similarity">
    <text evidence="4">Belongs to the group II decarboxylase family. Sphingosine-1-phosphate lyase subfamily.</text>
</comment>
<dbReference type="KEGG" id="cwo:Cwoe_0451"/>
<evidence type="ECO:0000256" key="2">
    <source>
        <dbReference type="ARBA" id="ARBA00022898"/>
    </source>
</evidence>
<dbReference type="GO" id="GO:0019752">
    <property type="term" value="P:carboxylic acid metabolic process"/>
    <property type="evidence" value="ECO:0007669"/>
    <property type="project" value="InterPro"/>
</dbReference>
<dbReference type="GO" id="GO:0030170">
    <property type="term" value="F:pyridoxal phosphate binding"/>
    <property type="evidence" value="ECO:0007669"/>
    <property type="project" value="InterPro"/>
</dbReference>
<organism evidence="7 8">
    <name type="scientific">Conexibacter woesei (strain DSM 14684 / CCUG 47730 / CIP 108061 / JCM 11494 / NBRC 100937 / ID131577)</name>
    <dbReference type="NCBI Taxonomy" id="469383"/>
    <lineage>
        <taxon>Bacteria</taxon>
        <taxon>Bacillati</taxon>
        <taxon>Actinomycetota</taxon>
        <taxon>Thermoleophilia</taxon>
        <taxon>Solirubrobacterales</taxon>
        <taxon>Conexibacteraceae</taxon>
        <taxon>Conexibacter</taxon>
    </lineage>
</organism>
<dbReference type="InterPro" id="IPR015422">
    <property type="entry name" value="PyrdxlP-dep_Trfase_small"/>
</dbReference>